<gene>
    <name evidence="2" type="ORF">GCM10011594_12930</name>
</gene>
<accession>A0A917STB3</accession>
<feature type="transmembrane region" description="Helical" evidence="1">
    <location>
        <begin position="94"/>
        <end position="110"/>
    </location>
</feature>
<dbReference type="AlphaFoldDB" id="A0A917STB3"/>
<comment type="caution">
    <text evidence="2">The sequence shown here is derived from an EMBL/GenBank/DDBJ whole genome shotgun (WGS) entry which is preliminary data.</text>
</comment>
<keyword evidence="1" id="KW-0472">Membrane</keyword>
<name>A0A917STB3_9ACTN</name>
<keyword evidence="1" id="KW-0812">Transmembrane</keyword>
<feature type="transmembrane region" description="Helical" evidence="1">
    <location>
        <begin position="31"/>
        <end position="54"/>
    </location>
</feature>
<evidence type="ECO:0000313" key="2">
    <source>
        <dbReference type="EMBL" id="GGL94562.1"/>
    </source>
</evidence>
<evidence type="ECO:0000256" key="1">
    <source>
        <dbReference type="SAM" id="Phobius"/>
    </source>
</evidence>
<protein>
    <submittedName>
        <fullName evidence="2">Uncharacterized protein</fullName>
    </submittedName>
</protein>
<keyword evidence="1" id="KW-1133">Transmembrane helix</keyword>
<dbReference type="EMBL" id="BMNA01000002">
    <property type="protein sequence ID" value="GGL94562.1"/>
    <property type="molecule type" value="Genomic_DNA"/>
</dbReference>
<keyword evidence="3" id="KW-1185">Reference proteome</keyword>
<dbReference type="Proteomes" id="UP000655208">
    <property type="component" value="Unassembled WGS sequence"/>
</dbReference>
<organism evidence="2 3">
    <name type="scientific">Nakamurella endophytica</name>
    <dbReference type="NCBI Taxonomy" id="1748367"/>
    <lineage>
        <taxon>Bacteria</taxon>
        <taxon>Bacillati</taxon>
        <taxon>Actinomycetota</taxon>
        <taxon>Actinomycetes</taxon>
        <taxon>Nakamurellales</taxon>
        <taxon>Nakamurellaceae</taxon>
        <taxon>Nakamurella</taxon>
    </lineage>
</organism>
<reference evidence="2" key="2">
    <citation type="submission" date="2020-09" db="EMBL/GenBank/DDBJ databases">
        <authorList>
            <person name="Sun Q."/>
            <person name="Zhou Y."/>
        </authorList>
    </citation>
    <scope>NUCLEOTIDE SEQUENCE</scope>
    <source>
        <strain evidence="2">CGMCC 4.7308</strain>
    </source>
</reference>
<feature type="transmembrane region" description="Helical" evidence="1">
    <location>
        <begin position="66"/>
        <end position="88"/>
    </location>
</feature>
<reference evidence="2" key="1">
    <citation type="journal article" date="2014" name="Int. J. Syst. Evol. Microbiol.">
        <title>Complete genome sequence of Corynebacterium casei LMG S-19264T (=DSM 44701T), isolated from a smear-ripened cheese.</title>
        <authorList>
            <consortium name="US DOE Joint Genome Institute (JGI-PGF)"/>
            <person name="Walter F."/>
            <person name="Albersmeier A."/>
            <person name="Kalinowski J."/>
            <person name="Ruckert C."/>
        </authorList>
    </citation>
    <scope>NUCLEOTIDE SEQUENCE</scope>
    <source>
        <strain evidence="2">CGMCC 4.7308</strain>
    </source>
</reference>
<proteinExistence type="predicted"/>
<evidence type="ECO:0000313" key="3">
    <source>
        <dbReference type="Proteomes" id="UP000655208"/>
    </source>
</evidence>
<sequence>MLYALGFGGLGAGMWSTNAPRPGALRVASHVGAWVVTAFACGAVVTSVALVAAPRWRHRVVGTLPTGLRTATAGGVILGATTLLLWLTVLPTPGMAWLGGYPCMFLALWWDRVVARDRRRGSADP</sequence>